<dbReference type="InterPro" id="IPR007379">
    <property type="entry name" value="Tim44-like_dom"/>
</dbReference>
<keyword evidence="2" id="KW-1133">Transmembrane helix</keyword>
<feature type="transmembrane region" description="Helical" evidence="2">
    <location>
        <begin position="94"/>
        <end position="114"/>
    </location>
</feature>
<dbReference type="EMBL" id="CP010979">
    <property type="protein sequence ID" value="AJQ49839.1"/>
    <property type="molecule type" value="Genomic_DNA"/>
</dbReference>
<feature type="signal peptide" evidence="3">
    <location>
        <begin position="1"/>
        <end position="23"/>
    </location>
</feature>
<evidence type="ECO:0000259" key="4">
    <source>
        <dbReference type="SMART" id="SM00978"/>
    </source>
</evidence>
<gene>
    <name evidence="5" type="ORF">N805_22595</name>
</gene>
<feature type="region of interest" description="Disordered" evidence="1">
    <location>
        <begin position="27"/>
        <end position="59"/>
    </location>
</feature>
<sequence length="284" mass="30547">MQRFLSIALALCVGLTLSLDANAKRFGGGKSSGSAPIHQTRQATPTTPAAAPAAAPGRAAPAASGASRWLGPLAGLAAGGLLASMFMGDGFEGFQIMDFLIVALIAFLVFRFIAARRRQQQPQVAMPGHAPMQREAHNQPAQPSVFGGSAAPAAAAPVINAPAWFNEQSFLAAARNHFQSLQQHWDANEMDKITEFVTPQMLEFLKRERAELGDGFQSTYIDNLEVQLDGIDDRADRTDATLTFRGVSKNSRFDQGEAFSESWHMVRAPGENQPWLVAGIRQNG</sequence>
<evidence type="ECO:0000256" key="2">
    <source>
        <dbReference type="SAM" id="Phobius"/>
    </source>
</evidence>
<name>A0AAU8S2C1_PSEPU</name>
<dbReference type="Proteomes" id="UP000033260">
    <property type="component" value="Chromosome"/>
</dbReference>
<keyword evidence="2" id="KW-0472">Membrane</keyword>
<feature type="compositionally biased region" description="Low complexity" evidence="1">
    <location>
        <begin position="43"/>
        <end position="59"/>
    </location>
</feature>
<evidence type="ECO:0000313" key="6">
    <source>
        <dbReference type="Proteomes" id="UP000033260"/>
    </source>
</evidence>
<evidence type="ECO:0000313" key="5">
    <source>
        <dbReference type="EMBL" id="AJQ49839.1"/>
    </source>
</evidence>
<feature type="domain" description="Tim44-like" evidence="4">
    <location>
        <begin position="151"/>
        <end position="282"/>
    </location>
</feature>
<organism evidence="5 6">
    <name type="scientific">Pseudomonas putida S13.1.2</name>
    <dbReference type="NCBI Taxonomy" id="1384061"/>
    <lineage>
        <taxon>Bacteria</taxon>
        <taxon>Pseudomonadati</taxon>
        <taxon>Pseudomonadota</taxon>
        <taxon>Gammaproteobacteria</taxon>
        <taxon>Pseudomonadales</taxon>
        <taxon>Pseudomonadaceae</taxon>
        <taxon>Pseudomonas</taxon>
    </lineage>
</organism>
<dbReference type="AlphaFoldDB" id="A0AAU8S2C1"/>
<keyword evidence="3" id="KW-0732">Signal</keyword>
<dbReference type="RefSeq" id="WP_019470258.1">
    <property type="nucleotide sequence ID" value="NZ_CP010979.1"/>
</dbReference>
<proteinExistence type="predicted"/>
<dbReference type="PANTHER" id="PTHR41542:SF1">
    <property type="entry name" value="BLL5807 PROTEIN"/>
    <property type="match status" value="1"/>
</dbReference>
<dbReference type="Pfam" id="PF04280">
    <property type="entry name" value="Tim44"/>
    <property type="match status" value="1"/>
</dbReference>
<reference evidence="5 6" key="1">
    <citation type="submission" date="2015-02" db="EMBL/GenBank/DDBJ databases">
        <title>Complete Genome Sequencing of Pseudomonas putida S13.1.2.</title>
        <authorList>
            <person name="Chong T.M."/>
            <person name="Chan K.G."/>
            <person name="Dessaux Y."/>
        </authorList>
    </citation>
    <scope>NUCLEOTIDE SEQUENCE [LARGE SCALE GENOMIC DNA]</scope>
    <source>
        <strain evidence="5 6">S13.1.2</strain>
    </source>
</reference>
<accession>A0AAU8S2C1</accession>
<dbReference type="PANTHER" id="PTHR41542">
    <property type="entry name" value="BLL5807 PROTEIN"/>
    <property type="match status" value="1"/>
</dbReference>
<dbReference type="SMART" id="SM00978">
    <property type="entry name" value="Tim44"/>
    <property type="match status" value="1"/>
</dbReference>
<dbReference type="SUPFAM" id="SSF54427">
    <property type="entry name" value="NTF2-like"/>
    <property type="match status" value="1"/>
</dbReference>
<keyword evidence="2" id="KW-0812">Transmembrane</keyword>
<dbReference type="InterPro" id="IPR032710">
    <property type="entry name" value="NTF2-like_dom_sf"/>
</dbReference>
<evidence type="ECO:0000256" key="3">
    <source>
        <dbReference type="SAM" id="SignalP"/>
    </source>
</evidence>
<feature type="compositionally biased region" description="Polar residues" evidence="1">
    <location>
        <begin position="32"/>
        <end position="42"/>
    </location>
</feature>
<protein>
    <submittedName>
        <fullName evidence="5">Membrane protein</fullName>
    </submittedName>
</protein>
<evidence type="ECO:0000256" key="1">
    <source>
        <dbReference type="SAM" id="MobiDB-lite"/>
    </source>
</evidence>
<feature type="chain" id="PRO_5043739694" evidence="3">
    <location>
        <begin position="24"/>
        <end position="284"/>
    </location>
</feature>
<feature type="region of interest" description="Disordered" evidence="1">
    <location>
        <begin position="124"/>
        <end position="148"/>
    </location>
</feature>